<feature type="transmembrane region" description="Helical" evidence="1">
    <location>
        <begin position="43"/>
        <end position="60"/>
    </location>
</feature>
<name>A0ABW4DVT9_9RHOB</name>
<organism evidence="2 3">
    <name type="scientific">Paracoccus nototheniae</name>
    <dbReference type="NCBI Taxonomy" id="2489002"/>
    <lineage>
        <taxon>Bacteria</taxon>
        <taxon>Pseudomonadati</taxon>
        <taxon>Pseudomonadota</taxon>
        <taxon>Alphaproteobacteria</taxon>
        <taxon>Rhodobacterales</taxon>
        <taxon>Paracoccaceae</taxon>
        <taxon>Paracoccus</taxon>
    </lineage>
</organism>
<feature type="transmembrane region" description="Helical" evidence="1">
    <location>
        <begin position="12"/>
        <end position="31"/>
    </location>
</feature>
<evidence type="ECO:0000313" key="2">
    <source>
        <dbReference type="EMBL" id="MFD1481867.1"/>
    </source>
</evidence>
<keyword evidence="3" id="KW-1185">Reference proteome</keyword>
<evidence type="ECO:0000313" key="3">
    <source>
        <dbReference type="Proteomes" id="UP001597302"/>
    </source>
</evidence>
<reference evidence="3" key="1">
    <citation type="journal article" date="2019" name="Int. J. Syst. Evol. Microbiol.">
        <title>The Global Catalogue of Microorganisms (GCM) 10K type strain sequencing project: providing services to taxonomists for standard genome sequencing and annotation.</title>
        <authorList>
            <consortium name="The Broad Institute Genomics Platform"/>
            <consortium name="The Broad Institute Genome Sequencing Center for Infectious Disease"/>
            <person name="Wu L."/>
            <person name="Ma J."/>
        </authorList>
    </citation>
    <scope>NUCLEOTIDE SEQUENCE [LARGE SCALE GENOMIC DNA]</scope>
    <source>
        <strain evidence="3">CCM 8875</strain>
    </source>
</reference>
<dbReference type="Proteomes" id="UP001597302">
    <property type="component" value="Unassembled WGS sequence"/>
</dbReference>
<keyword evidence="1" id="KW-0472">Membrane</keyword>
<evidence type="ECO:0000256" key="1">
    <source>
        <dbReference type="SAM" id="Phobius"/>
    </source>
</evidence>
<accession>A0ABW4DVT9</accession>
<protein>
    <submittedName>
        <fullName evidence="2">Uncharacterized protein</fullName>
    </submittedName>
</protein>
<gene>
    <name evidence="2" type="ORF">ACFQ5P_11235</name>
</gene>
<dbReference type="EMBL" id="JBHTOQ010000022">
    <property type="protein sequence ID" value="MFD1481867.1"/>
    <property type="molecule type" value="Genomic_DNA"/>
</dbReference>
<proteinExistence type="predicted"/>
<comment type="caution">
    <text evidence="2">The sequence shown here is derived from an EMBL/GenBank/DDBJ whole genome shotgun (WGS) entry which is preliminary data.</text>
</comment>
<keyword evidence="1" id="KW-1133">Transmembrane helix</keyword>
<dbReference type="RefSeq" id="WP_242679493.1">
    <property type="nucleotide sequence ID" value="NZ_CBCSAJ010000003.1"/>
</dbReference>
<keyword evidence="1" id="KW-0812">Transmembrane</keyword>
<sequence length="172" mass="18104">MNEVGMAGMGADLLGVFAVAVGAFAVLYAGMHAARKAGLSPPPWLLTAGIGLAMVSYSVWNDYAWFDRARGALPDGAQVLIVGRDSQMWAPWTYLVPVEVRFAALDPAQIADAADGTRSAQIMLVERRGQTIVVPQDFDCAGARIRPARGDWMPAGDDAAFDAVCAHGGPNG</sequence>